<dbReference type="InterPro" id="IPR013656">
    <property type="entry name" value="PAS_4"/>
</dbReference>
<dbReference type="InterPro" id="IPR036890">
    <property type="entry name" value="HATPase_C_sf"/>
</dbReference>
<feature type="domain" description="PAS" evidence="8">
    <location>
        <begin position="166"/>
        <end position="211"/>
    </location>
</feature>
<feature type="modified residue" description="4-aspartylphosphate" evidence="4">
    <location>
        <position position="761"/>
    </location>
</feature>
<keyword evidence="3 4" id="KW-0597">Phosphoprotein</keyword>
<evidence type="ECO:0000256" key="5">
    <source>
        <dbReference type="SAM" id="Coils"/>
    </source>
</evidence>
<evidence type="ECO:0000313" key="12">
    <source>
        <dbReference type="Proteomes" id="UP000628442"/>
    </source>
</evidence>
<dbReference type="InterPro" id="IPR003594">
    <property type="entry name" value="HATPase_dom"/>
</dbReference>
<feature type="coiled-coil region" evidence="5">
    <location>
        <begin position="421"/>
        <end position="452"/>
    </location>
</feature>
<dbReference type="PROSITE" id="PS50112">
    <property type="entry name" value="PAS"/>
    <property type="match status" value="1"/>
</dbReference>
<reference evidence="10 11" key="2">
    <citation type="submission" date="2019-02" db="EMBL/GenBank/DDBJ databases">
        <title>Draft Genome Sequences of Six Type Strains of the Genus Massilia.</title>
        <authorList>
            <person name="Miess H."/>
            <person name="Frediansyhah A."/>
            <person name="Gross H."/>
        </authorList>
    </citation>
    <scope>NUCLEOTIDE SEQUENCE [LARGE SCALE GENOMIC DNA]</scope>
    <source>
        <strain evidence="10 11">DSM 17472</strain>
    </source>
</reference>
<dbReference type="PROSITE" id="PS50110">
    <property type="entry name" value="RESPONSE_REGULATORY"/>
    <property type="match status" value="2"/>
</dbReference>
<dbReference type="Pfam" id="PF02518">
    <property type="entry name" value="HATPase_c"/>
    <property type="match status" value="1"/>
</dbReference>
<dbReference type="InterPro" id="IPR011006">
    <property type="entry name" value="CheY-like_superfamily"/>
</dbReference>
<dbReference type="GO" id="GO:0000155">
    <property type="term" value="F:phosphorelay sensor kinase activity"/>
    <property type="evidence" value="ECO:0007669"/>
    <property type="project" value="InterPro"/>
</dbReference>
<dbReference type="Gene3D" id="1.10.287.130">
    <property type="match status" value="1"/>
</dbReference>
<evidence type="ECO:0000313" key="11">
    <source>
        <dbReference type="Proteomes" id="UP000292307"/>
    </source>
</evidence>
<dbReference type="SUPFAM" id="SSF55874">
    <property type="entry name" value="ATPase domain of HSP90 chaperone/DNA topoisomerase II/histidine kinase"/>
    <property type="match status" value="1"/>
</dbReference>
<reference evidence="9" key="3">
    <citation type="submission" date="2022-12" db="EMBL/GenBank/DDBJ databases">
        <authorList>
            <person name="Sun Q."/>
            <person name="Kim S."/>
        </authorList>
    </citation>
    <scope>NUCLEOTIDE SEQUENCE</scope>
    <source>
        <strain evidence="9">KCTC 12343</strain>
    </source>
</reference>
<dbReference type="OrthoDB" id="9177042at2"/>
<dbReference type="AlphaFoldDB" id="A0A411WZ23"/>
<sequence length="959" mass="102602">MSGPAHATALLVGDGPARELAAALEAEHVSLLQAAPGTAAATLEAAVQRGSSPAVCILAGVPAPLALVRELRQGWSGPVLLACPADELAELRRRLSYTPMLGPNVSLLEESDPALAGEIVKAVRAEARARQLRTTLQRANARLAPASAAMAGAIAGTSDVHRLVTAERYLTRFLEQSAEAIVGLDGRDRVLYWNDAAARLLGPTAREARGRAIGELPFWNDAVAQALAAVRGSAEHAVAEVQAVPDTPVAVLEVALSAIADEQGAYAGAMLLLRDVSERHRQLALERSRSIEAISVANSRYRHLAMLFDRAPGFLAVTRGPDHVFELANRAYLATFGSRALLDRTMHDAFPELRDQLFMRLRDEVYRTGEPYVGRDVPVQVRLRPDAEPVERFLEFVYQPLAGKDGRVWGIICQGNDVTGQKQMRDQLLAHQNELERLVAERTAELQSAQAALHHAQKLESIGKLTGGVAHDFNNILQILRANLELLGQAVDPAGGAARRVDSALAAVDRGTKLTAQLLAFARRQPLRPEPVDLAVVVRSLSDLLHRALGEAIDIETRAEAGLWATLVDRMQFENVLLNLAINARDAMAGAGRLTIELSNVELDARYTARQEDLRPGPYVMLAMSDTGRGMEPEVLARAVEPFFTTKPEGEGTGLGLSMAYGFMKQSGGHLKIHSEPGKGTSVQLYLPRTLELPAYQTEPTGSAVRGGSETILVVEDDAEVRAVVTDGLAGLGYTVLQAEHPDAALAVLQGGARVDLLFTDVIMPGKLRSPELARLAAELLPGIGVLYTSGYTRDAIVHAGRLDPGVELLSKPYTRQQLAARVRQVLDRRPAQAAPAGPAAPPAPATPPALRRVVVVEDNDDGRDLLCEMIGLLGCDAAGVRTAEEALPLLATADILLTDVNLPGMSGVELARHAHRDHPGVRIVFASGGTRPDVDFPAAAIRKPFSMAQLELALKGAA</sequence>
<feature type="modified residue" description="4-aspartylphosphate" evidence="4">
    <location>
        <position position="900"/>
    </location>
</feature>
<dbReference type="InterPro" id="IPR005467">
    <property type="entry name" value="His_kinase_dom"/>
</dbReference>
<dbReference type="SUPFAM" id="SSF47384">
    <property type="entry name" value="Homodimeric domain of signal transducing histidine kinase"/>
    <property type="match status" value="1"/>
</dbReference>
<protein>
    <recommendedName>
        <fullName evidence="2">histidine kinase</fullName>
        <ecNumber evidence="2">2.7.13.3</ecNumber>
    </recommendedName>
</protein>
<dbReference type="SMART" id="SM00387">
    <property type="entry name" value="HATPase_c"/>
    <property type="match status" value="1"/>
</dbReference>
<dbReference type="Proteomes" id="UP000628442">
    <property type="component" value="Unassembled WGS sequence"/>
</dbReference>
<proteinExistence type="predicted"/>
<evidence type="ECO:0000256" key="1">
    <source>
        <dbReference type="ARBA" id="ARBA00000085"/>
    </source>
</evidence>
<dbReference type="InterPro" id="IPR000014">
    <property type="entry name" value="PAS"/>
</dbReference>
<evidence type="ECO:0000256" key="2">
    <source>
        <dbReference type="ARBA" id="ARBA00012438"/>
    </source>
</evidence>
<dbReference type="InterPro" id="IPR004358">
    <property type="entry name" value="Sig_transdc_His_kin-like_C"/>
</dbReference>
<dbReference type="Gene3D" id="3.40.50.2300">
    <property type="match status" value="2"/>
</dbReference>
<dbReference type="SUPFAM" id="SSF55785">
    <property type="entry name" value="PYP-like sensor domain (PAS domain)"/>
    <property type="match status" value="2"/>
</dbReference>
<keyword evidence="5" id="KW-0175">Coiled coil</keyword>
<dbReference type="CDD" id="cd00082">
    <property type="entry name" value="HisKA"/>
    <property type="match status" value="1"/>
</dbReference>
<evidence type="ECO:0000259" key="7">
    <source>
        <dbReference type="PROSITE" id="PS50110"/>
    </source>
</evidence>
<comment type="catalytic activity">
    <reaction evidence="1">
        <text>ATP + protein L-histidine = ADP + protein N-phospho-L-histidine.</text>
        <dbReference type="EC" id="2.7.13.3"/>
    </reaction>
</comment>
<dbReference type="SMART" id="SM00448">
    <property type="entry name" value="REC"/>
    <property type="match status" value="2"/>
</dbReference>
<dbReference type="PRINTS" id="PR00344">
    <property type="entry name" value="BCTRLSENSOR"/>
</dbReference>
<dbReference type="PROSITE" id="PS50109">
    <property type="entry name" value="HIS_KIN"/>
    <property type="match status" value="1"/>
</dbReference>
<dbReference type="EMBL" id="BMWV01000004">
    <property type="protein sequence ID" value="GGY38212.1"/>
    <property type="molecule type" value="Genomic_DNA"/>
</dbReference>
<dbReference type="Gene3D" id="3.30.565.10">
    <property type="entry name" value="Histidine kinase-like ATPase, C-terminal domain"/>
    <property type="match status" value="1"/>
</dbReference>
<dbReference type="InterPro" id="IPR035965">
    <property type="entry name" value="PAS-like_dom_sf"/>
</dbReference>
<dbReference type="Pfam" id="PF08448">
    <property type="entry name" value="PAS_4"/>
    <property type="match status" value="2"/>
</dbReference>
<dbReference type="Gene3D" id="3.30.450.20">
    <property type="entry name" value="PAS domain"/>
    <property type="match status" value="2"/>
</dbReference>
<dbReference type="InterPro" id="IPR001789">
    <property type="entry name" value="Sig_transdc_resp-reg_receiver"/>
</dbReference>
<feature type="domain" description="Response regulatory" evidence="7">
    <location>
        <begin position="711"/>
        <end position="827"/>
    </location>
</feature>
<evidence type="ECO:0000256" key="4">
    <source>
        <dbReference type="PROSITE-ProRule" id="PRU00169"/>
    </source>
</evidence>
<name>A0A411WZ23_9BURK</name>
<feature type="domain" description="Histidine kinase" evidence="6">
    <location>
        <begin position="468"/>
        <end position="691"/>
    </location>
</feature>
<dbReference type="InterPro" id="IPR003661">
    <property type="entry name" value="HisK_dim/P_dom"/>
</dbReference>
<accession>A0A411WZ23</accession>
<organism evidence="9 12">
    <name type="scientific">Pseudoduganella albidiflava</name>
    <dbReference type="NCBI Taxonomy" id="321983"/>
    <lineage>
        <taxon>Bacteria</taxon>
        <taxon>Pseudomonadati</taxon>
        <taxon>Pseudomonadota</taxon>
        <taxon>Betaproteobacteria</taxon>
        <taxon>Burkholderiales</taxon>
        <taxon>Oxalobacteraceae</taxon>
        <taxon>Telluria group</taxon>
        <taxon>Pseudoduganella</taxon>
    </lineage>
</organism>
<dbReference type="SMART" id="SM00388">
    <property type="entry name" value="HisKA"/>
    <property type="match status" value="1"/>
</dbReference>
<dbReference type="PANTHER" id="PTHR43065">
    <property type="entry name" value="SENSOR HISTIDINE KINASE"/>
    <property type="match status" value="1"/>
</dbReference>
<evidence type="ECO:0000259" key="8">
    <source>
        <dbReference type="PROSITE" id="PS50112"/>
    </source>
</evidence>
<dbReference type="SUPFAM" id="SSF52172">
    <property type="entry name" value="CheY-like"/>
    <property type="match status" value="2"/>
</dbReference>
<dbReference type="Proteomes" id="UP000292307">
    <property type="component" value="Chromosome"/>
</dbReference>
<evidence type="ECO:0000259" key="6">
    <source>
        <dbReference type="PROSITE" id="PS50109"/>
    </source>
</evidence>
<evidence type="ECO:0000313" key="10">
    <source>
        <dbReference type="EMBL" id="QBI01959.1"/>
    </source>
</evidence>
<keyword evidence="11" id="KW-1185">Reference proteome</keyword>
<reference evidence="9" key="1">
    <citation type="journal article" date="2014" name="Int. J. Syst. Evol. Microbiol.">
        <title>Complete genome sequence of Corynebacterium casei LMG S-19264T (=DSM 44701T), isolated from a smear-ripened cheese.</title>
        <authorList>
            <consortium name="US DOE Joint Genome Institute (JGI-PGF)"/>
            <person name="Walter F."/>
            <person name="Albersmeier A."/>
            <person name="Kalinowski J."/>
            <person name="Ruckert C."/>
        </authorList>
    </citation>
    <scope>NUCLEOTIDE SEQUENCE</scope>
    <source>
        <strain evidence="9">KCTC 12343</strain>
    </source>
</reference>
<feature type="domain" description="Response regulatory" evidence="7">
    <location>
        <begin position="853"/>
        <end position="959"/>
    </location>
</feature>
<dbReference type="CDD" id="cd00130">
    <property type="entry name" value="PAS"/>
    <property type="match status" value="1"/>
</dbReference>
<dbReference type="EC" id="2.7.13.3" evidence="2"/>
<dbReference type="EMBL" id="CP036401">
    <property type="protein sequence ID" value="QBI01959.1"/>
    <property type="molecule type" value="Genomic_DNA"/>
</dbReference>
<dbReference type="RefSeq" id="WP_131146077.1">
    <property type="nucleotide sequence ID" value="NZ_BMWV01000004.1"/>
</dbReference>
<dbReference type="InterPro" id="IPR036097">
    <property type="entry name" value="HisK_dim/P_sf"/>
</dbReference>
<evidence type="ECO:0000256" key="3">
    <source>
        <dbReference type="ARBA" id="ARBA00022553"/>
    </source>
</evidence>
<gene>
    <name evidence="10" type="ORF">EYF70_14680</name>
    <name evidence="9" type="ORF">GCM10007387_20250</name>
</gene>
<evidence type="ECO:0000313" key="9">
    <source>
        <dbReference type="EMBL" id="GGY38212.1"/>
    </source>
</evidence>
<dbReference type="NCBIfam" id="TIGR00229">
    <property type="entry name" value="sensory_box"/>
    <property type="match status" value="1"/>
</dbReference>
<dbReference type="Pfam" id="PF00072">
    <property type="entry name" value="Response_reg"/>
    <property type="match status" value="2"/>
</dbReference>
<dbReference type="SMART" id="SM00091">
    <property type="entry name" value="PAS"/>
    <property type="match status" value="2"/>
</dbReference>
<dbReference type="PANTHER" id="PTHR43065:SF49">
    <property type="entry name" value="HISTIDINE KINASE"/>
    <property type="match status" value="1"/>
</dbReference>